<dbReference type="Proteomes" id="UP001054252">
    <property type="component" value="Unassembled WGS sequence"/>
</dbReference>
<sequence length="141" mass="15689">MIEDPREVERRRLLGIEDPDTPTREDLVEALEQVNEGKVPANRLALRMLAEEMINWPNLGVEVPKKKRATSLYVKATDTGIDPKEAAKRLNIDWYSAAEIEEAEVNDETEVPPSVVCSILSNLTSICHSSYGLCIGPVLDS</sequence>
<dbReference type="PANTHER" id="PTHR33672:SF3">
    <property type="entry name" value="YCF3-INTERACTING PROTEIN 1, CHLOROPLASTIC"/>
    <property type="match status" value="1"/>
</dbReference>
<organism evidence="1 2">
    <name type="scientific">Rubroshorea leprosula</name>
    <dbReference type="NCBI Taxonomy" id="152421"/>
    <lineage>
        <taxon>Eukaryota</taxon>
        <taxon>Viridiplantae</taxon>
        <taxon>Streptophyta</taxon>
        <taxon>Embryophyta</taxon>
        <taxon>Tracheophyta</taxon>
        <taxon>Spermatophyta</taxon>
        <taxon>Magnoliopsida</taxon>
        <taxon>eudicotyledons</taxon>
        <taxon>Gunneridae</taxon>
        <taxon>Pentapetalae</taxon>
        <taxon>rosids</taxon>
        <taxon>malvids</taxon>
        <taxon>Malvales</taxon>
        <taxon>Dipterocarpaceae</taxon>
        <taxon>Rubroshorea</taxon>
    </lineage>
</organism>
<evidence type="ECO:0000313" key="2">
    <source>
        <dbReference type="Proteomes" id="UP001054252"/>
    </source>
</evidence>
<name>A0AAV5M7A2_9ROSI</name>
<comment type="caution">
    <text evidence="1">The sequence shown here is derived from an EMBL/GenBank/DDBJ whole genome shotgun (WGS) entry which is preliminary data.</text>
</comment>
<keyword evidence="2" id="KW-1185">Reference proteome</keyword>
<gene>
    <name evidence="1" type="ORF">SLEP1_g52771</name>
</gene>
<reference evidence="1 2" key="1">
    <citation type="journal article" date="2021" name="Commun. Biol.">
        <title>The genome of Shorea leprosula (Dipterocarpaceae) highlights the ecological relevance of drought in aseasonal tropical rainforests.</title>
        <authorList>
            <person name="Ng K.K.S."/>
            <person name="Kobayashi M.J."/>
            <person name="Fawcett J.A."/>
            <person name="Hatakeyama M."/>
            <person name="Paape T."/>
            <person name="Ng C.H."/>
            <person name="Ang C.C."/>
            <person name="Tnah L.H."/>
            <person name="Lee C.T."/>
            <person name="Nishiyama T."/>
            <person name="Sese J."/>
            <person name="O'Brien M.J."/>
            <person name="Copetti D."/>
            <person name="Mohd Noor M.I."/>
            <person name="Ong R.C."/>
            <person name="Putra M."/>
            <person name="Sireger I.Z."/>
            <person name="Indrioko S."/>
            <person name="Kosugi Y."/>
            <person name="Izuno A."/>
            <person name="Isagi Y."/>
            <person name="Lee S.L."/>
            <person name="Shimizu K.K."/>
        </authorList>
    </citation>
    <scope>NUCLEOTIDE SEQUENCE [LARGE SCALE GENOMIC DNA]</scope>
    <source>
        <strain evidence="1">214</strain>
    </source>
</reference>
<accession>A0AAV5M7A2</accession>
<protein>
    <submittedName>
        <fullName evidence="1">Uncharacterized protein</fullName>
    </submittedName>
</protein>
<dbReference type="InterPro" id="IPR040340">
    <property type="entry name" value="CEST/Y3IP1"/>
</dbReference>
<dbReference type="PANTHER" id="PTHR33672">
    <property type="entry name" value="YCF3-INTERACTING PROTEIN 1, CHLOROPLASTIC"/>
    <property type="match status" value="1"/>
</dbReference>
<dbReference type="GO" id="GO:0009535">
    <property type="term" value="C:chloroplast thylakoid membrane"/>
    <property type="evidence" value="ECO:0007669"/>
    <property type="project" value="InterPro"/>
</dbReference>
<evidence type="ECO:0000313" key="1">
    <source>
        <dbReference type="EMBL" id="GKV45715.1"/>
    </source>
</evidence>
<dbReference type="EMBL" id="BPVZ01000197">
    <property type="protein sequence ID" value="GKV45715.1"/>
    <property type="molecule type" value="Genomic_DNA"/>
</dbReference>
<dbReference type="GO" id="GO:0080183">
    <property type="term" value="P:response to photooxidative stress"/>
    <property type="evidence" value="ECO:0007669"/>
    <property type="project" value="InterPro"/>
</dbReference>
<dbReference type="AlphaFoldDB" id="A0AAV5M7A2"/>
<dbReference type="GO" id="GO:0048564">
    <property type="term" value="P:photosystem I assembly"/>
    <property type="evidence" value="ECO:0007669"/>
    <property type="project" value="InterPro"/>
</dbReference>
<proteinExistence type="predicted"/>